<evidence type="ECO:0000256" key="16">
    <source>
        <dbReference type="SAM" id="Phobius"/>
    </source>
</evidence>
<evidence type="ECO:0000313" key="19">
    <source>
        <dbReference type="Proteomes" id="UP000749646"/>
    </source>
</evidence>
<dbReference type="Pfam" id="PF00689">
    <property type="entry name" value="Cation_ATPase_C"/>
    <property type="match status" value="1"/>
</dbReference>
<feature type="transmembrane region" description="Helical" evidence="16">
    <location>
        <begin position="568"/>
        <end position="592"/>
    </location>
</feature>
<accession>A0A9P6LZC1</accession>
<evidence type="ECO:0000256" key="4">
    <source>
        <dbReference type="ARBA" id="ARBA00022553"/>
    </source>
</evidence>
<keyword evidence="10" id="KW-1278">Translocase</keyword>
<name>A0A9P6LZC1_9FUNG</name>
<keyword evidence="12" id="KW-0406">Ion transport</keyword>
<dbReference type="Gene3D" id="3.40.50.1000">
    <property type="entry name" value="HAD superfamily/HAD-like"/>
    <property type="match status" value="1"/>
</dbReference>
<dbReference type="EC" id="7.2.2.10" evidence="2"/>
<evidence type="ECO:0000256" key="15">
    <source>
        <dbReference type="SAM" id="MobiDB-lite"/>
    </source>
</evidence>
<sequence length="1215" mass="132981">AAQVSTISLSFKNESGIEVGQPLVVPFASCVPFTVEVPYASVTASDNYAALNLYQDTYCQVLSSSSVGQWSNVDPVLGMLAVRWEGTAPSSRAPGSLSPEAFPKIDTDEIVWVIDPSRGRIVVALVSGLLAIGVMIGAYHVYKAAQFKPPPKKPKKQKQSGGGLNIKKIKKKDAYFKKPVRNDQQNFQRLHDTQSSITEQGGRDSQHSEAATFVEWNQQQRNLNNKGDSISIDMREPTRSPLHERGGSSTVNLLQFQFESEISPAHHGNQSNQNRGRGGEVLAVASTPSASYARRTAEETALQLETNATSGLTTEEANSRRLRYGLNEFDVEDEESLFLKFLKSFYENPLILLLLASAVVSLAMGQRDDAISITLAILIVVSVAFVQEYRSEKSLEALNKLVPHHCHVIRDDTQTATLASQLIPGDLVKFGIGDRIPADCRLITAVDLEIDESNLTGENKPCRKQIEVIAETEYAELSITERKNIAFMGTLVRNGHGTGIVVGTSKETEFGVVFCMMQEVEVRKTPLQMSMDELGKKLSMLSFIIIGVIVTIGLFQGKNWLEMMTIGVSLAVAAIPEGLPIVVTVTLALGVLRMANRKAIIKKLPSVETLGSVNVVCADKTGTLTMNQMTVTKAFTLAEDFPVDLDKTKTVDVDFHPGLRRLLQVGNLCNNAFLDEHSKWIGQPTDIALIEILRELGVTDERPIFERLAEFPFNSDQKFMHVRCAPIPGGNQGHKQTPEHSIDPTNATVSQSGLPGTFYFKGAIEPVLERCVNYYRSENNHLPLDIEAKDKVLAQVNEMASHGLRVLAMAFGNDLERLTFVGIVAMHDPPRPGVEDSIRTLVGGGVKVIMITGDADATALSIARRLGFPINPGKSSCLTGPEIEAMTERQLQDAVSNVSVFARTTPKHKMAIVSAFQAKGSIVAMTGDGVNDAPALKLADIGISMGRSGTDVAKEAADMILVDDDFSTILAAVEEGKSIFYNIQNFLTFQLSTSVAALSLIAMATLFGLNNPLNAMQILWINILMDGPPAQSLGVEPVDDDVMKKPPRARDAAILTRLLLRRVLTSAMIIVAGTMFVYVHEMTDGSVTARDTTMTFTTFVFFDMFNALACRSEKKSIFSIGFTTNRMFNISVLGSIVGQFLVIYTPFFQGVFQTEALRFIDLVSITVLTSSVFWVEEARKFLSARNFQKLRGRHGGQGFKRVVQTEEEGESFEIV</sequence>
<dbReference type="Pfam" id="PF00690">
    <property type="entry name" value="Cation_ATPase_N"/>
    <property type="match status" value="1"/>
</dbReference>
<comment type="subcellular location">
    <subcellularLocation>
        <location evidence="1">Endomembrane system</location>
        <topology evidence="1">Multi-pass membrane protein</topology>
    </subcellularLocation>
</comment>
<keyword evidence="19" id="KW-1185">Reference proteome</keyword>
<dbReference type="Proteomes" id="UP000749646">
    <property type="component" value="Unassembled WGS sequence"/>
</dbReference>
<dbReference type="Pfam" id="PF00122">
    <property type="entry name" value="E1-E2_ATPase"/>
    <property type="match status" value="1"/>
</dbReference>
<evidence type="ECO:0000256" key="11">
    <source>
        <dbReference type="ARBA" id="ARBA00022989"/>
    </source>
</evidence>
<keyword evidence="6 16" id="KW-0812">Transmembrane</keyword>
<dbReference type="PRINTS" id="PR00119">
    <property type="entry name" value="CATATPASE"/>
</dbReference>
<keyword evidence="8" id="KW-0106">Calcium</keyword>
<dbReference type="InterPro" id="IPR059000">
    <property type="entry name" value="ATPase_P-type_domA"/>
</dbReference>
<evidence type="ECO:0000256" key="5">
    <source>
        <dbReference type="ARBA" id="ARBA00022568"/>
    </source>
</evidence>
<feature type="transmembrane region" description="Helical" evidence="16">
    <location>
        <begin position="1092"/>
        <end position="1109"/>
    </location>
</feature>
<evidence type="ECO:0000256" key="12">
    <source>
        <dbReference type="ARBA" id="ARBA00023065"/>
    </source>
</evidence>
<feature type="transmembrane region" description="Helical" evidence="16">
    <location>
        <begin position="538"/>
        <end position="556"/>
    </location>
</feature>
<dbReference type="SUPFAM" id="SSF81653">
    <property type="entry name" value="Calcium ATPase, transduction domain A"/>
    <property type="match status" value="1"/>
</dbReference>
<dbReference type="SUPFAM" id="SSF81665">
    <property type="entry name" value="Calcium ATPase, transmembrane domain M"/>
    <property type="match status" value="1"/>
</dbReference>
<dbReference type="Gene3D" id="3.40.1110.10">
    <property type="entry name" value="Calcium-transporting ATPase, cytoplasmic domain N"/>
    <property type="match status" value="1"/>
</dbReference>
<dbReference type="NCBIfam" id="TIGR01494">
    <property type="entry name" value="ATPase_P-type"/>
    <property type="match status" value="3"/>
</dbReference>
<keyword evidence="4" id="KW-0597">Phosphoprotein</keyword>
<comment type="caution">
    <text evidence="18">The sequence shown here is derived from an EMBL/GenBank/DDBJ whole genome shotgun (WGS) entry which is preliminary data.</text>
</comment>
<dbReference type="InterPro" id="IPR044492">
    <property type="entry name" value="P_typ_ATPase_HD_dom"/>
</dbReference>
<dbReference type="EMBL" id="JAAAHW010006787">
    <property type="protein sequence ID" value="KAF9955026.1"/>
    <property type="molecule type" value="Genomic_DNA"/>
</dbReference>
<evidence type="ECO:0000256" key="14">
    <source>
        <dbReference type="ARBA" id="ARBA00038148"/>
    </source>
</evidence>
<dbReference type="Pfam" id="PF13246">
    <property type="entry name" value="Cation_ATPase"/>
    <property type="match status" value="2"/>
</dbReference>
<dbReference type="InterPro" id="IPR023214">
    <property type="entry name" value="HAD_sf"/>
</dbReference>
<dbReference type="GO" id="GO:0005524">
    <property type="term" value="F:ATP binding"/>
    <property type="evidence" value="ECO:0007669"/>
    <property type="project" value="UniProtKB-KW"/>
</dbReference>
<dbReference type="InterPro" id="IPR023298">
    <property type="entry name" value="ATPase_P-typ_TM_dom_sf"/>
</dbReference>
<dbReference type="InterPro" id="IPR018303">
    <property type="entry name" value="ATPase_P-typ_P_site"/>
</dbReference>
<dbReference type="InterPro" id="IPR001757">
    <property type="entry name" value="P_typ_ATPase"/>
</dbReference>
<feature type="transmembrane region" description="Helical" evidence="16">
    <location>
        <begin position="1059"/>
        <end position="1080"/>
    </location>
</feature>
<keyword evidence="3" id="KW-0813">Transport</keyword>
<evidence type="ECO:0000313" key="18">
    <source>
        <dbReference type="EMBL" id="KAF9955026.1"/>
    </source>
</evidence>
<evidence type="ECO:0000256" key="7">
    <source>
        <dbReference type="ARBA" id="ARBA00022741"/>
    </source>
</evidence>
<dbReference type="InterPro" id="IPR004014">
    <property type="entry name" value="ATPase_P-typ_cation-transptr_N"/>
</dbReference>
<dbReference type="SMART" id="SM00831">
    <property type="entry name" value="Cation_ATPase_N"/>
    <property type="match status" value="1"/>
</dbReference>
<dbReference type="GO" id="GO:0016020">
    <property type="term" value="C:membrane"/>
    <property type="evidence" value="ECO:0007669"/>
    <property type="project" value="InterPro"/>
</dbReference>
<dbReference type="FunFam" id="2.70.150.10:FF:000008">
    <property type="entry name" value="Calcium-transporting ATPase"/>
    <property type="match status" value="1"/>
</dbReference>
<dbReference type="GO" id="GO:0005388">
    <property type="term" value="F:P-type calcium transporter activity"/>
    <property type="evidence" value="ECO:0007669"/>
    <property type="project" value="UniProtKB-EC"/>
</dbReference>
<keyword evidence="13 16" id="KW-0472">Membrane</keyword>
<dbReference type="PANTHER" id="PTHR42861">
    <property type="entry name" value="CALCIUM-TRANSPORTING ATPASE"/>
    <property type="match status" value="1"/>
</dbReference>
<feature type="transmembrane region" description="Helical" evidence="16">
    <location>
        <begin position="1156"/>
        <end position="1175"/>
    </location>
</feature>
<dbReference type="InterPro" id="IPR006068">
    <property type="entry name" value="ATPase_P-typ_cation-transptr_C"/>
</dbReference>
<keyword evidence="5" id="KW-0109">Calcium transport</keyword>
<dbReference type="InterPro" id="IPR008250">
    <property type="entry name" value="ATPase_P-typ_transduc_dom_A_sf"/>
</dbReference>
<evidence type="ECO:0000256" key="1">
    <source>
        <dbReference type="ARBA" id="ARBA00004127"/>
    </source>
</evidence>
<gene>
    <name evidence="18" type="primary">PMR1</name>
    <name evidence="18" type="ORF">BGZ65_003651</name>
</gene>
<dbReference type="OrthoDB" id="3352408at2759"/>
<dbReference type="FunFam" id="3.40.50.1000:FF:000028">
    <property type="entry name" value="Calcium-transporting P-type ATPase, putative"/>
    <property type="match status" value="1"/>
</dbReference>
<dbReference type="PROSITE" id="PS00154">
    <property type="entry name" value="ATPASE_E1_E2"/>
    <property type="match status" value="1"/>
</dbReference>
<evidence type="ECO:0000256" key="8">
    <source>
        <dbReference type="ARBA" id="ARBA00022837"/>
    </source>
</evidence>
<dbReference type="InterPro" id="IPR023299">
    <property type="entry name" value="ATPase_P-typ_cyto_dom_N"/>
</dbReference>
<evidence type="ECO:0000256" key="13">
    <source>
        <dbReference type="ARBA" id="ARBA00023136"/>
    </source>
</evidence>
<dbReference type="SFLD" id="SFLDG00002">
    <property type="entry name" value="C1.7:_P-type_atpase_like"/>
    <property type="match status" value="1"/>
</dbReference>
<feature type="transmembrane region" description="Helical" evidence="16">
    <location>
        <begin position="1130"/>
        <end position="1150"/>
    </location>
</feature>
<evidence type="ECO:0000259" key="17">
    <source>
        <dbReference type="SMART" id="SM00831"/>
    </source>
</evidence>
<feature type="compositionally biased region" description="Basic and acidic residues" evidence="15">
    <location>
        <begin position="233"/>
        <end position="246"/>
    </location>
</feature>
<dbReference type="SFLD" id="SFLDF00027">
    <property type="entry name" value="p-type_atpase"/>
    <property type="match status" value="1"/>
</dbReference>
<dbReference type="GO" id="GO:0012505">
    <property type="term" value="C:endomembrane system"/>
    <property type="evidence" value="ECO:0007669"/>
    <property type="project" value="UniProtKB-SubCell"/>
</dbReference>
<evidence type="ECO:0000256" key="3">
    <source>
        <dbReference type="ARBA" id="ARBA00022448"/>
    </source>
</evidence>
<proteinExistence type="inferred from homology"/>
<feature type="domain" description="Cation-transporting P-type ATPase N-terminal" evidence="17">
    <location>
        <begin position="291"/>
        <end position="366"/>
    </location>
</feature>
<organism evidence="18 19">
    <name type="scientific">Modicella reniformis</name>
    <dbReference type="NCBI Taxonomy" id="1440133"/>
    <lineage>
        <taxon>Eukaryota</taxon>
        <taxon>Fungi</taxon>
        <taxon>Fungi incertae sedis</taxon>
        <taxon>Mucoromycota</taxon>
        <taxon>Mortierellomycotina</taxon>
        <taxon>Mortierellomycetes</taxon>
        <taxon>Mortierellales</taxon>
        <taxon>Mortierellaceae</taxon>
        <taxon>Modicella</taxon>
    </lineage>
</organism>
<dbReference type="InterPro" id="IPR036412">
    <property type="entry name" value="HAD-like_sf"/>
</dbReference>
<comment type="similarity">
    <text evidence="14">Belongs to the cation transport ATPase (P-type) (TC 3.A.3) family.</text>
</comment>
<evidence type="ECO:0000256" key="6">
    <source>
        <dbReference type="ARBA" id="ARBA00022692"/>
    </source>
</evidence>
<feature type="transmembrane region" description="Helical" evidence="16">
    <location>
        <begin position="121"/>
        <end position="142"/>
    </location>
</feature>
<feature type="transmembrane region" description="Helical" evidence="16">
    <location>
        <begin position="986"/>
        <end position="1007"/>
    </location>
</feature>
<dbReference type="Gene3D" id="1.20.1110.10">
    <property type="entry name" value="Calcium-transporting ATPase, transmembrane domain"/>
    <property type="match status" value="1"/>
</dbReference>
<keyword evidence="11 16" id="KW-1133">Transmembrane helix</keyword>
<dbReference type="SUPFAM" id="SSF81660">
    <property type="entry name" value="Metal cation-transporting ATPase, ATP-binding domain N"/>
    <property type="match status" value="1"/>
</dbReference>
<feature type="non-terminal residue" evidence="18">
    <location>
        <position position="1215"/>
    </location>
</feature>
<evidence type="ECO:0000256" key="2">
    <source>
        <dbReference type="ARBA" id="ARBA00012790"/>
    </source>
</evidence>
<reference evidence="18" key="1">
    <citation type="journal article" date="2020" name="Fungal Divers.">
        <title>Resolving the Mortierellaceae phylogeny through synthesis of multi-gene phylogenetics and phylogenomics.</title>
        <authorList>
            <person name="Vandepol N."/>
            <person name="Liber J."/>
            <person name="Desiro A."/>
            <person name="Na H."/>
            <person name="Kennedy M."/>
            <person name="Barry K."/>
            <person name="Grigoriev I.V."/>
            <person name="Miller A.N."/>
            <person name="O'Donnell K."/>
            <person name="Stajich J.E."/>
            <person name="Bonito G."/>
        </authorList>
    </citation>
    <scope>NUCLEOTIDE SEQUENCE</scope>
    <source>
        <strain evidence="18">MES-2147</strain>
    </source>
</reference>
<dbReference type="SUPFAM" id="SSF56784">
    <property type="entry name" value="HAD-like"/>
    <property type="match status" value="1"/>
</dbReference>
<protein>
    <recommendedName>
        <fullName evidence="2">P-type Ca(2+) transporter</fullName>
        <ecNumber evidence="2">7.2.2.10</ecNumber>
    </recommendedName>
</protein>
<dbReference type="AlphaFoldDB" id="A0A9P6LZC1"/>
<dbReference type="GO" id="GO:0016887">
    <property type="term" value="F:ATP hydrolysis activity"/>
    <property type="evidence" value="ECO:0007669"/>
    <property type="project" value="InterPro"/>
</dbReference>
<keyword evidence="7" id="KW-0547">Nucleotide-binding</keyword>
<evidence type="ECO:0000256" key="10">
    <source>
        <dbReference type="ARBA" id="ARBA00022967"/>
    </source>
</evidence>
<feature type="region of interest" description="Disordered" evidence="15">
    <location>
        <begin position="224"/>
        <end position="247"/>
    </location>
</feature>
<dbReference type="Gene3D" id="2.70.150.10">
    <property type="entry name" value="Calcium-transporting ATPase, cytoplasmic transduction domain A"/>
    <property type="match status" value="1"/>
</dbReference>
<evidence type="ECO:0000256" key="9">
    <source>
        <dbReference type="ARBA" id="ARBA00022840"/>
    </source>
</evidence>
<dbReference type="PRINTS" id="PR00120">
    <property type="entry name" value="HATPASE"/>
</dbReference>
<keyword evidence="9" id="KW-0067">ATP-binding</keyword>
<dbReference type="SFLD" id="SFLDS00003">
    <property type="entry name" value="Haloacid_Dehalogenase"/>
    <property type="match status" value="1"/>
</dbReference>